<evidence type="ECO:0000313" key="3">
    <source>
        <dbReference type="Proteomes" id="UP001172684"/>
    </source>
</evidence>
<accession>A0ABQ9NPN3</accession>
<sequence length="84" mass="9223">MPPSTHSPTPSPAPSSLNRNGYILLTAYVLITSTLLIRISRQPYNSRLKAGQYEKVLKGTGLAALLIGFGISGRLNRRRSEVER</sequence>
<keyword evidence="1" id="KW-1133">Transmembrane helix</keyword>
<feature type="transmembrane region" description="Helical" evidence="1">
    <location>
        <begin position="20"/>
        <end position="39"/>
    </location>
</feature>
<keyword evidence="1" id="KW-0472">Membrane</keyword>
<dbReference type="Proteomes" id="UP001172684">
    <property type="component" value="Unassembled WGS sequence"/>
</dbReference>
<name>A0ABQ9NPN3_9PEZI</name>
<evidence type="ECO:0000313" key="2">
    <source>
        <dbReference type="EMBL" id="KAJ9661114.1"/>
    </source>
</evidence>
<comment type="caution">
    <text evidence="2">The sequence shown here is derived from an EMBL/GenBank/DDBJ whole genome shotgun (WGS) entry which is preliminary data.</text>
</comment>
<keyword evidence="3" id="KW-1185">Reference proteome</keyword>
<gene>
    <name evidence="2" type="ORF">H2201_006665</name>
</gene>
<keyword evidence="1" id="KW-0812">Transmembrane</keyword>
<protein>
    <submittedName>
        <fullName evidence="2">Uncharacterized protein</fullName>
    </submittedName>
</protein>
<organism evidence="2 3">
    <name type="scientific">Coniosporium apollinis</name>
    <dbReference type="NCBI Taxonomy" id="61459"/>
    <lineage>
        <taxon>Eukaryota</taxon>
        <taxon>Fungi</taxon>
        <taxon>Dikarya</taxon>
        <taxon>Ascomycota</taxon>
        <taxon>Pezizomycotina</taxon>
        <taxon>Dothideomycetes</taxon>
        <taxon>Dothideomycetes incertae sedis</taxon>
        <taxon>Coniosporium</taxon>
    </lineage>
</organism>
<dbReference type="EMBL" id="JAPDRL010000060">
    <property type="protein sequence ID" value="KAJ9661114.1"/>
    <property type="molecule type" value="Genomic_DNA"/>
</dbReference>
<reference evidence="2" key="1">
    <citation type="submission" date="2022-10" db="EMBL/GenBank/DDBJ databases">
        <title>Culturing micro-colonial fungi from biological soil crusts in the Mojave desert and describing Neophaeococcomyces mojavensis, and introducing the new genera and species Taxawa tesnikishii.</title>
        <authorList>
            <person name="Kurbessoian T."/>
            <person name="Stajich J.E."/>
        </authorList>
    </citation>
    <scope>NUCLEOTIDE SEQUENCE</scope>
    <source>
        <strain evidence="2">TK_1</strain>
    </source>
</reference>
<evidence type="ECO:0000256" key="1">
    <source>
        <dbReference type="SAM" id="Phobius"/>
    </source>
</evidence>
<proteinExistence type="predicted"/>